<gene>
    <name evidence="1" type="ORF">NMY3_02707</name>
</gene>
<proteinExistence type="predicted"/>
<keyword evidence="2" id="KW-1185">Reference proteome</keyword>
<dbReference type="KEGG" id="taa:NMY3_02707"/>
<evidence type="ECO:0000313" key="2">
    <source>
        <dbReference type="Proteomes" id="UP000058925"/>
    </source>
</evidence>
<dbReference type="EMBL" id="CP012850">
    <property type="protein sequence ID" value="ALI36897.1"/>
    <property type="molecule type" value="Genomic_DNA"/>
</dbReference>
<dbReference type="Proteomes" id="UP000058925">
    <property type="component" value="Chromosome"/>
</dbReference>
<name>A0A654M157_9ARCH</name>
<evidence type="ECO:0000313" key="1">
    <source>
        <dbReference type="EMBL" id="ALI36897.1"/>
    </source>
</evidence>
<reference evidence="2" key="1">
    <citation type="submission" date="2015-10" db="EMBL/GenBank/DDBJ databases">
        <title>Niche specialization of a soil ammonia-oxidizing archaeon, Candidatus Nitrosocosmicus oleophilus.</title>
        <authorList>
            <person name="Jung M.-Y."/>
            <person name="Rhee S.-K."/>
        </authorList>
    </citation>
    <scope>NUCLEOTIDE SEQUENCE [LARGE SCALE GENOMIC DNA]</scope>
    <source>
        <strain evidence="2">MY3</strain>
    </source>
</reference>
<sequence>MIIISAVVVTVTGAIRTITIIDMFAQNKCYLFDQPNRDCMINKVTACKAKG</sequence>
<organism evidence="1 2">
    <name type="scientific">Candidatus Nitrosocosmicus oleophilus</name>
    <dbReference type="NCBI Taxonomy" id="1353260"/>
    <lineage>
        <taxon>Archaea</taxon>
        <taxon>Nitrososphaerota</taxon>
        <taxon>Nitrososphaeria</taxon>
        <taxon>Nitrososphaerales</taxon>
        <taxon>Nitrososphaeraceae</taxon>
        <taxon>Candidatus Nitrosocosmicus</taxon>
    </lineage>
</organism>
<accession>A0A654M157</accession>
<protein>
    <submittedName>
        <fullName evidence="1">Uncharacterized protein</fullName>
    </submittedName>
</protein>
<dbReference type="AlphaFoldDB" id="A0A654M157"/>